<dbReference type="Proteomes" id="UP000256329">
    <property type="component" value="Unassembled WGS sequence"/>
</dbReference>
<keyword evidence="2" id="KW-1185">Reference proteome</keyword>
<organism evidence="1 2">
    <name type="scientific">Ammonifex thiophilus</name>
    <dbReference type="NCBI Taxonomy" id="444093"/>
    <lineage>
        <taxon>Bacteria</taxon>
        <taxon>Bacillati</taxon>
        <taxon>Bacillota</taxon>
        <taxon>Clostridia</taxon>
        <taxon>Thermoanaerobacterales</taxon>
        <taxon>Thermoanaerobacteraceae</taxon>
        <taxon>Ammonifex</taxon>
    </lineage>
</organism>
<dbReference type="AlphaFoldDB" id="A0A3D8P3K6"/>
<comment type="caution">
    <text evidence="1">The sequence shown here is derived from an EMBL/GenBank/DDBJ whole genome shotgun (WGS) entry which is preliminary data.</text>
</comment>
<sequence length="207" mass="23657">MNRDRVREIERKIEFAYFSSPGLDKEAMLDYLFRPGERVRVYRFLERPFPDEFHGLGPEWPVALAVVLGDGRWVWREVPTFFYTPEEKPAYDPELGGYPDWRLGRYWPGVLRSIPPEDMPGALEYHAENANGVTVGVQVFERVCFDPDTASDEEAVASAPDLYVDFVPPPPAGVSLWRYLSELGQRASAEQTVIWEAWGQAEIEAGE</sequence>
<dbReference type="RefSeq" id="WP_115793126.1">
    <property type="nucleotide sequence ID" value="NZ_QSLN01000015.1"/>
</dbReference>
<gene>
    <name evidence="1" type="ORF">DXX99_08840</name>
</gene>
<dbReference type="EMBL" id="QSLN01000015">
    <property type="protein sequence ID" value="RDV81797.1"/>
    <property type="molecule type" value="Genomic_DNA"/>
</dbReference>
<protein>
    <submittedName>
        <fullName evidence="1">Uncharacterized protein</fullName>
    </submittedName>
</protein>
<name>A0A3D8P3K6_9THEO</name>
<evidence type="ECO:0000313" key="1">
    <source>
        <dbReference type="EMBL" id="RDV81797.1"/>
    </source>
</evidence>
<proteinExistence type="predicted"/>
<dbReference type="OrthoDB" id="2110978at2"/>
<accession>A0A3D8P3K6</accession>
<reference evidence="1 2" key="1">
    <citation type="submission" date="2018-08" db="EMBL/GenBank/DDBJ databases">
        <title>Form III RuBisCO-mediated autotrophy in Thermodesulfobium bacteria.</title>
        <authorList>
            <person name="Toshchakov S.V."/>
            <person name="Kublanov I.V."/>
            <person name="Frolov E."/>
            <person name="Bonch-Osmolovskaya E.A."/>
            <person name="Tourova T.P."/>
            <person name="Chernych N.A."/>
            <person name="Lebedinsky A.V."/>
        </authorList>
    </citation>
    <scope>NUCLEOTIDE SEQUENCE [LARGE SCALE GENOMIC DNA]</scope>
    <source>
        <strain evidence="1 2">SR</strain>
    </source>
</reference>
<evidence type="ECO:0000313" key="2">
    <source>
        <dbReference type="Proteomes" id="UP000256329"/>
    </source>
</evidence>